<dbReference type="NCBIfam" id="TIGR02833">
    <property type="entry name" value="spore_III_AB"/>
    <property type="match status" value="1"/>
</dbReference>
<sequence>MNWIGALLLISTTTWLGFDWSNRLSNRPKQIRQLKNALQILEAEIVYSQLPLKEAFLNISRQIPEPTRFFFEEIGLSLQDKNIDFYIIWKEKVDALINNSSLAINEKEILYQFGRTIGQHDFYQQQKHIQLTLSHLERELEDAREEQYKYSKMAKSLGFLAGLFIVLLLI</sequence>
<dbReference type="EMBL" id="LGTK01000015">
    <property type="protein sequence ID" value="KPH76412.1"/>
    <property type="molecule type" value="Genomic_DNA"/>
</dbReference>
<evidence type="ECO:0000256" key="1">
    <source>
        <dbReference type="SAM" id="Coils"/>
    </source>
</evidence>
<dbReference type="InterPro" id="IPR014198">
    <property type="entry name" value="Spore_III_AB"/>
</dbReference>
<name>A0ABR5MKQ7_9BACI</name>
<organism evidence="2 3">
    <name type="scientific">Oceanobacillus caeni</name>
    <dbReference type="NCBI Taxonomy" id="405946"/>
    <lineage>
        <taxon>Bacteria</taxon>
        <taxon>Bacillati</taxon>
        <taxon>Bacillota</taxon>
        <taxon>Bacilli</taxon>
        <taxon>Bacillales</taxon>
        <taxon>Bacillaceae</taxon>
        <taxon>Oceanobacillus</taxon>
    </lineage>
</organism>
<evidence type="ECO:0000313" key="3">
    <source>
        <dbReference type="Proteomes" id="UP000037854"/>
    </source>
</evidence>
<comment type="caution">
    <text evidence="2">The sequence shown here is derived from an EMBL/GenBank/DDBJ whole genome shotgun (WGS) entry which is preliminary data.</text>
</comment>
<dbReference type="Proteomes" id="UP000037854">
    <property type="component" value="Unassembled WGS sequence"/>
</dbReference>
<keyword evidence="3" id="KW-1185">Reference proteome</keyword>
<accession>A0ABR5MKQ7</accession>
<protein>
    <submittedName>
        <fullName evidence="2">Stage III sporulation protein AB</fullName>
    </submittedName>
</protein>
<dbReference type="RefSeq" id="WP_047183851.1">
    <property type="nucleotide sequence ID" value="NZ_JAHHXM010000003.1"/>
</dbReference>
<reference evidence="2 3" key="1">
    <citation type="submission" date="2015-07" db="EMBL/GenBank/DDBJ databases">
        <title>High-quality draft genome sequence of Oceanobacillus caeni HM6, a bacillus isolated from a human feces.</title>
        <authorList>
            <person name="Kumar J."/>
            <person name="Verma M.K."/>
            <person name="Pandey R."/>
            <person name="Bhambi M."/>
            <person name="Chauhan N."/>
        </authorList>
    </citation>
    <scope>NUCLEOTIDE SEQUENCE [LARGE SCALE GENOMIC DNA]</scope>
    <source>
        <strain evidence="2 3">HM6</strain>
    </source>
</reference>
<evidence type="ECO:0000313" key="2">
    <source>
        <dbReference type="EMBL" id="KPH76412.1"/>
    </source>
</evidence>
<gene>
    <name evidence="2" type="ORF">AFL42_06255</name>
</gene>
<feature type="coiled-coil region" evidence="1">
    <location>
        <begin position="126"/>
        <end position="153"/>
    </location>
</feature>
<dbReference type="PIRSF" id="PIRSF021435">
    <property type="entry name" value="SpoIIIAB"/>
    <property type="match status" value="1"/>
</dbReference>
<dbReference type="Pfam" id="PF09548">
    <property type="entry name" value="Spore_III_AB"/>
    <property type="match status" value="1"/>
</dbReference>
<keyword evidence="1" id="KW-0175">Coiled coil</keyword>
<proteinExistence type="predicted"/>